<keyword evidence="2" id="KW-0808">Transferase</keyword>
<dbReference type="Proteomes" id="UP000694843">
    <property type="component" value="Unplaced"/>
</dbReference>
<evidence type="ECO:0000256" key="2">
    <source>
        <dbReference type="ARBA" id="ARBA00022679"/>
    </source>
</evidence>
<evidence type="ECO:0000256" key="1">
    <source>
        <dbReference type="ARBA" id="ARBA00005771"/>
    </source>
</evidence>
<reference evidence="5" key="1">
    <citation type="submission" date="2025-08" db="UniProtKB">
        <authorList>
            <consortium name="RefSeq"/>
        </authorList>
    </citation>
    <scope>IDENTIFICATION</scope>
    <source>
        <tissue evidence="5">Whole organism</tissue>
    </source>
</reference>
<evidence type="ECO:0000313" key="4">
    <source>
        <dbReference type="Proteomes" id="UP000694843"/>
    </source>
</evidence>
<organism evidence="4 5">
    <name type="scientific">Hyalella azteca</name>
    <name type="common">Amphipod</name>
    <dbReference type="NCBI Taxonomy" id="294128"/>
    <lineage>
        <taxon>Eukaryota</taxon>
        <taxon>Metazoa</taxon>
        <taxon>Ecdysozoa</taxon>
        <taxon>Arthropoda</taxon>
        <taxon>Crustacea</taxon>
        <taxon>Multicrustacea</taxon>
        <taxon>Malacostraca</taxon>
        <taxon>Eumalacostraca</taxon>
        <taxon>Peracarida</taxon>
        <taxon>Amphipoda</taxon>
        <taxon>Senticaudata</taxon>
        <taxon>Talitrida</taxon>
        <taxon>Talitroidea</taxon>
        <taxon>Hyalellidae</taxon>
        <taxon>Hyalella</taxon>
    </lineage>
</organism>
<evidence type="ECO:0000313" key="5">
    <source>
        <dbReference type="RefSeq" id="XP_018007023.1"/>
    </source>
</evidence>
<dbReference type="InterPro" id="IPR000863">
    <property type="entry name" value="Sulfotransferase_dom"/>
</dbReference>
<dbReference type="Gene3D" id="3.40.50.300">
    <property type="entry name" value="P-loop containing nucleotide triphosphate hydrolases"/>
    <property type="match status" value="1"/>
</dbReference>
<sequence>MSSKIKLSGGRYAEELPGALMQRYVQDFTGTMGPMLRIEPSGTIVTHDYKHFIDEIYNFKFRPDDVLVMTYPKCGTTWCQEIVWNMRNNPNLDHPNPEEPLLSRSPFIEADMLTFGTMQQMPFDTFLSDAMFTNFRSRCPNLDSKRGIHLQVAESQKEPRTLKTHLPFSCFAPGLLDKCKVVFVIRHPKDVVLSYQHHCRLIMSHGFTGTQDVFIKYFVDNLLLWGSYGNMVREVMQYKTHPNLHVMFYEVMKADIAAELRKLNTFLGTGLSEGQLRNVQKQTSFNNMQRFDPMRMMSSVMCNKDVAQNDGAFIRNGVSGAWKGKLTAEQEKLLDDYIAENFLDPELRARFL</sequence>
<dbReference type="KEGG" id="hazt:108664842"/>
<comment type="similarity">
    <text evidence="1">Belongs to the sulfotransferase 1 family.</text>
</comment>
<dbReference type="GO" id="GO:0008146">
    <property type="term" value="F:sulfotransferase activity"/>
    <property type="evidence" value="ECO:0007669"/>
    <property type="project" value="InterPro"/>
</dbReference>
<feature type="domain" description="Sulfotransferase" evidence="3">
    <location>
        <begin position="63"/>
        <end position="342"/>
    </location>
</feature>
<accession>A0A8B7N0J1</accession>
<evidence type="ECO:0000259" key="3">
    <source>
        <dbReference type="Pfam" id="PF00685"/>
    </source>
</evidence>
<keyword evidence="4" id="KW-1185">Reference proteome</keyword>
<protein>
    <submittedName>
        <fullName evidence="5">Sulfotransferase 1C4</fullName>
    </submittedName>
</protein>
<dbReference type="InterPro" id="IPR027417">
    <property type="entry name" value="P-loop_NTPase"/>
</dbReference>
<name>A0A8B7N0J1_HYAAZ</name>
<dbReference type="RefSeq" id="XP_018007023.1">
    <property type="nucleotide sequence ID" value="XM_018151534.2"/>
</dbReference>
<gene>
    <name evidence="5" type="primary">LOC108664842</name>
</gene>
<dbReference type="SUPFAM" id="SSF52540">
    <property type="entry name" value="P-loop containing nucleoside triphosphate hydrolases"/>
    <property type="match status" value="1"/>
</dbReference>
<dbReference type="OMA" id="QNDGAFI"/>
<dbReference type="GeneID" id="108664842"/>
<dbReference type="PANTHER" id="PTHR11783">
    <property type="entry name" value="SULFOTRANSFERASE SULT"/>
    <property type="match status" value="1"/>
</dbReference>
<dbReference type="OrthoDB" id="205623at2759"/>
<dbReference type="AlphaFoldDB" id="A0A8B7N0J1"/>
<proteinExistence type="inferred from homology"/>
<dbReference type="Pfam" id="PF00685">
    <property type="entry name" value="Sulfotransfer_1"/>
    <property type="match status" value="1"/>
</dbReference>